<dbReference type="InterPro" id="IPR049892">
    <property type="entry name" value="AA9"/>
</dbReference>
<dbReference type="AlphaFoldDB" id="A0AAW0D548"/>
<evidence type="ECO:0000259" key="17">
    <source>
        <dbReference type="Pfam" id="PF03443"/>
    </source>
</evidence>
<organism evidence="18 19">
    <name type="scientific">Paramarasmius palmivorus</name>
    <dbReference type="NCBI Taxonomy" id="297713"/>
    <lineage>
        <taxon>Eukaryota</taxon>
        <taxon>Fungi</taxon>
        <taxon>Dikarya</taxon>
        <taxon>Basidiomycota</taxon>
        <taxon>Agaricomycotina</taxon>
        <taxon>Agaricomycetes</taxon>
        <taxon>Agaricomycetidae</taxon>
        <taxon>Agaricales</taxon>
        <taxon>Marasmiineae</taxon>
        <taxon>Marasmiaceae</taxon>
        <taxon>Paramarasmius</taxon>
    </lineage>
</organism>
<gene>
    <name evidence="18" type="ORF">VNI00_006662</name>
</gene>
<evidence type="ECO:0000256" key="9">
    <source>
        <dbReference type="ARBA" id="ARBA00023033"/>
    </source>
</evidence>
<feature type="signal peptide" evidence="16">
    <location>
        <begin position="1"/>
        <end position="22"/>
    </location>
</feature>
<dbReference type="EC" id="1.14.99.56" evidence="15"/>
<keyword evidence="19" id="KW-1185">Reference proteome</keyword>
<evidence type="ECO:0000313" key="19">
    <source>
        <dbReference type="Proteomes" id="UP001383192"/>
    </source>
</evidence>
<name>A0AAW0D548_9AGAR</name>
<keyword evidence="5 16" id="KW-0732">Signal</keyword>
<comment type="subcellular location">
    <subcellularLocation>
        <location evidence="2">Secreted</location>
    </subcellularLocation>
</comment>
<comment type="caution">
    <text evidence="18">The sequence shown here is derived from an EMBL/GenBank/DDBJ whole genome shotgun (WGS) entry which is preliminary data.</text>
</comment>
<evidence type="ECO:0000256" key="12">
    <source>
        <dbReference type="ARBA" id="ARBA00023326"/>
    </source>
</evidence>
<dbReference type="EMBL" id="JAYKXP010000020">
    <property type="protein sequence ID" value="KAK7047431.1"/>
    <property type="molecule type" value="Genomic_DNA"/>
</dbReference>
<dbReference type="Proteomes" id="UP001383192">
    <property type="component" value="Unassembled WGS sequence"/>
</dbReference>
<dbReference type="GO" id="GO:0004497">
    <property type="term" value="F:monooxygenase activity"/>
    <property type="evidence" value="ECO:0007669"/>
    <property type="project" value="UniProtKB-KW"/>
</dbReference>
<dbReference type="PANTHER" id="PTHR33353:SF10">
    <property type="entry name" value="ENDO-BETA-1,4-GLUCANASE D"/>
    <property type="match status" value="1"/>
</dbReference>
<keyword evidence="10" id="KW-1015">Disulfide bond</keyword>
<dbReference type="GO" id="GO:0046872">
    <property type="term" value="F:metal ion binding"/>
    <property type="evidence" value="ECO:0007669"/>
    <property type="project" value="UniProtKB-KW"/>
</dbReference>
<evidence type="ECO:0000313" key="18">
    <source>
        <dbReference type="EMBL" id="KAK7047431.1"/>
    </source>
</evidence>
<keyword evidence="9" id="KW-0503">Monooxygenase</keyword>
<dbReference type="Pfam" id="PF03443">
    <property type="entry name" value="AA9"/>
    <property type="match status" value="1"/>
</dbReference>
<evidence type="ECO:0000256" key="1">
    <source>
        <dbReference type="ARBA" id="ARBA00001973"/>
    </source>
</evidence>
<evidence type="ECO:0000256" key="16">
    <source>
        <dbReference type="SAM" id="SignalP"/>
    </source>
</evidence>
<evidence type="ECO:0000256" key="5">
    <source>
        <dbReference type="ARBA" id="ARBA00022729"/>
    </source>
</evidence>
<protein>
    <recommendedName>
        <fullName evidence="15">lytic cellulose monooxygenase (C4-dehydrogenating)</fullName>
        <ecNumber evidence="15">1.14.99.56</ecNumber>
    </recommendedName>
</protein>
<dbReference type="PANTHER" id="PTHR33353">
    <property type="entry name" value="PUTATIVE (AFU_ORTHOLOGUE AFUA_1G12560)-RELATED"/>
    <property type="match status" value="1"/>
</dbReference>
<comment type="similarity">
    <text evidence="13">Belongs to the polysaccharide monooxygenase AA9 family.</text>
</comment>
<keyword evidence="4" id="KW-0479">Metal-binding</keyword>
<evidence type="ECO:0000256" key="14">
    <source>
        <dbReference type="ARBA" id="ARBA00045077"/>
    </source>
</evidence>
<feature type="chain" id="PRO_5043979187" description="lytic cellulose monooxygenase (C4-dehydrogenating)" evidence="16">
    <location>
        <begin position="23"/>
        <end position="177"/>
    </location>
</feature>
<comment type="cofactor">
    <cofactor evidence="1">
        <name>Cu(2+)</name>
        <dbReference type="ChEBI" id="CHEBI:29036"/>
    </cofactor>
</comment>
<dbReference type="GO" id="GO:0005576">
    <property type="term" value="C:extracellular region"/>
    <property type="evidence" value="ECO:0007669"/>
    <property type="project" value="UniProtKB-SubCell"/>
</dbReference>
<dbReference type="Gene3D" id="2.70.50.70">
    <property type="match status" value="1"/>
</dbReference>
<keyword evidence="11" id="KW-0119">Carbohydrate metabolism</keyword>
<evidence type="ECO:0000256" key="4">
    <source>
        <dbReference type="ARBA" id="ARBA00022723"/>
    </source>
</evidence>
<evidence type="ECO:0000256" key="8">
    <source>
        <dbReference type="ARBA" id="ARBA00023008"/>
    </source>
</evidence>
<keyword evidence="12" id="KW-0624">Polysaccharide degradation</keyword>
<evidence type="ECO:0000256" key="6">
    <source>
        <dbReference type="ARBA" id="ARBA00023001"/>
    </source>
</evidence>
<evidence type="ECO:0000256" key="3">
    <source>
        <dbReference type="ARBA" id="ARBA00022525"/>
    </source>
</evidence>
<keyword evidence="8" id="KW-0186">Copper</keyword>
<dbReference type="InterPro" id="IPR005103">
    <property type="entry name" value="AA9_LPMO"/>
</dbReference>
<evidence type="ECO:0000256" key="13">
    <source>
        <dbReference type="ARBA" id="ARBA00044502"/>
    </source>
</evidence>
<proteinExistence type="inferred from homology"/>
<accession>A0AAW0D548</accession>
<evidence type="ECO:0000256" key="7">
    <source>
        <dbReference type="ARBA" id="ARBA00023002"/>
    </source>
</evidence>
<feature type="domain" description="Auxiliary Activity family 9 catalytic" evidence="17">
    <location>
        <begin position="23"/>
        <end position="174"/>
    </location>
</feature>
<keyword evidence="3" id="KW-0964">Secreted</keyword>
<evidence type="ECO:0000256" key="11">
    <source>
        <dbReference type="ARBA" id="ARBA00023277"/>
    </source>
</evidence>
<sequence length="177" mass="19301">MMFAPKLGALFSLVLCVSQATAHYVFPSLVVNGVTTTPWENVRKTNNYYSHNPVTDVKSADFRCYDTETNAKASTIKVAAGSQLGIMSDGTIAHPGVVNVYMAKASGDVSNFKGDGNVWFKVYEEAAVADGNTITWPKSYTWEFSVKGIYFDANVDQPGITFTVPKSLPNGQYLGKY</sequence>
<evidence type="ECO:0000256" key="2">
    <source>
        <dbReference type="ARBA" id="ARBA00004613"/>
    </source>
</evidence>
<keyword evidence="7" id="KW-0560">Oxidoreductase</keyword>
<evidence type="ECO:0000256" key="10">
    <source>
        <dbReference type="ARBA" id="ARBA00023157"/>
    </source>
</evidence>
<comment type="catalytic activity">
    <reaction evidence="14">
        <text>[(1-&gt;4)-beta-D-glucosyl]n+m + reduced acceptor + O2 = 4-dehydro-beta-D-glucosyl-[(1-&gt;4)-beta-D-glucosyl]n-1 + [(1-&gt;4)-beta-D-glucosyl]m + acceptor + H2O.</text>
        <dbReference type="EC" id="1.14.99.56"/>
    </reaction>
</comment>
<keyword evidence="6" id="KW-0136">Cellulose degradation</keyword>
<dbReference type="GO" id="GO:0030245">
    <property type="term" value="P:cellulose catabolic process"/>
    <property type="evidence" value="ECO:0007669"/>
    <property type="project" value="UniProtKB-KW"/>
</dbReference>
<reference evidence="18 19" key="1">
    <citation type="submission" date="2024-01" db="EMBL/GenBank/DDBJ databases">
        <title>A draft genome for a cacao thread blight-causing isolate of Paramarasmius palmivorus.</title>
        <authorList>
            <person name="Baruah I.K."/>
            <person name="Bukari Y."/>
            <person name="Amoako-Attah I."/>
            <person name="Meinhardt L.W."/>
            <person name="Bailey B.A."/>
            <person name="Cohen S.P."/>
        </authorList>
    </citation>
    <scope>NUCLEOTIDE SEQUENCE [LARGE SCALE GENOMIC DNA]</scope>
    <source>
        <strain evidence="18 19">GH-12</strain>
    </source>
</reference>
<evidence type="ECO:0000256" key="15">
    <source>
        <dbReference type="ARBA" id="ARBA00047174"/>
    </source>
</evidence>